<name>A0A839QQM5_9MICC</name>
<dbReference type="RefSeq" id="WP_183512517.1">
    <property type="nucleotide sequence ID" value="NZ_BAABGK010000109.1"/>
</dbReference>
<reference evidence="2 3" key="1">
    <citation type="submission" date="2020-08" db="EMBL/GenBank/DDBJ databases">
        <title>Sequencing the genomes of 1000 actinobacteria strains.</title>
        <authorList>
            <person name="Klenk H.-P."/>
        </authorList>
    </citation>
    <scope>NUCLEOTIDE SEQUENCE [LARGE SCALE GENOMIC DNA]</scope>
    <source>
        <strain evidence="2 3">DSM 22826</strain>
    </source>
</reference>
<evidence type="ECO:0000259" key="1">
    <source>
        <dbReference type="Pfam" id="PF15420"/>
    </source>
</evidence>
<dbReference type="EMBL" id="JACHVS010000002">
    <property type="protein sequence ID" value="MBB2996945.1"/>
    <property type="molecule type" value="Genomic_DNA"/>
</dbReference>
<sequence length="75" mass="7591">MLLAVIGVDRIYGARDAQTAVGITEPGSAFRSAGPDSAIAWEGLGVHGRGFVGGGPDAAEIEEVTGRAAKTPVRI</sequence>
<dbReference type="AlphaFoldDB" id="A0A839QQM5"/>
<dbReference type="Proteomes" id="UP000523000">
    <property type="component" value="Unassembled WGS sequence"/>
</dbReference>
<evidence type="ECO:0000313" key="3">
    <source>
        <dbReference type="Proteomes" id="UP000523000"/>
    </source>
</evidence>
<evidence type="ECO:0000313" key="2">
    <source>
        <dbReference type="EMBL" id="MBB2996945.1"/>
    </source>
</evidence>
<proteinExistence type="predicted"/>
<protein>
    <submittedName>
        <fullName evidence="2">Putative membrane protein</fullName>
    </submittedName>
</protein>
<accession>A0A839QQM5</accession>
<dbReference type="Pfam" id="PF15420">
    <property type="entry name" value="Abhydrolase_9_N"/>
    <property type="match status" value="1"/>
</dbReference>
<keyword evidence="3" id="KW-1185">Reference proteome</keyword>
<feature type="domain" description="Alpha/beta-hydrolase N-terminal" evidence="1">
    <location>
        <begin position="7"/>
        <end position="56"/>
    </location>
</feature>
<organism evidence="2 3">
    <name type="scientific">Paeniglutamicibacter cryotolerans</name>
    <dbReference type="NCBI Taxonomy" id="670079"/>
    <lineage>
        <taxon>Bacteria</taxon>
        <taxon>Bacillati</taxon>
        <taxon>Actinomycetota</taxon>
        <taxon>Actinomycetes</taxon>
        <taxon>Micrococcales</taxon>
        <taxon>Micrococcaceae</taxon>
        <taxon>Paeniglutamicibacter</taxon>
    </lineage>
</organism>
<gene>
    <name evidence="2" type="ORF">E9229_003192</name>
</gene>
<comment type="caution">
    <text evidence="2">The sequence shown here is derived from an EMBL/GenBank/DDBJ whole genome shotgun (WGS) entry which is preliminary data.</text>
</comment>
<dbReference type="InterPro" id="IPR027788">
    <property type="entry name" value="Alpha/beta-hydrolase_N_dom"/>
</dbReference>